<accession>A0AAD9DCZ8</accession>
<protein>
    <submittedName>
        <fullName evidence="6">DNA-directed RNA polymerase III subunit RPC6</fullName>
    </submittedName>
</protein>
<evidence type="ECO:0000256" key="1">
    <source>
        <dbReference type="ARBA" id="ARBA00004123"/>
    </source>
</evidence>
<dbReference type="Proteomes" id="UP001224775">
    <property type="component" value="Unassembled WGS sequence"/>
</dbReference>
<comment type="subcellular location">
    <subcellularLocation>
        <location evidence="1">Nucleus</location>
    </subcellularLocation>
</comment>
<dbReference type="SUPFAM" id="SSF46785">
    <property type="entry name" value="Winged helix' DNA-binding domain"/>
    <property type="match status" value="1"/>
</dbReference>
<organism evidence="6 7">
    <name type="scientific">Skeletonema marinoi</name>
    <dbReference type="NCBI Taxonomy" id="267567"/>
    <lineage>
        <taxon>Eukaryota</taxon>
        <taxon>Sar</taxon>
        <taxon>Stramenopiles</taxon>
        <taxon>Ochrophyta</taxon>
        <taxon>Bacillariophyta</taxon>
        <taxon>Coscinodiscophyceae</taxon>
        <taxon>Thalassiosirophycidae</taxon>
        <taxon>Thalassiosirales</taxon>
        <taxon>Skeletonemataceae</taxon>
        <taxon>Skeletonema</taxon>
        <taxon>Skeletonema marinoi-dohrnii complex</taxon>
    </lineage>
</organism>
<keyword evidence="5" id="KW-0539">Nucleus</keyword>
<comment type="similarity">
    <text evidence="2">Belongs to the eukaryotic RPC34/RPC39 RNA polymerase subunit family.</text>
</comment>
<dbReference type="PANTHER" id="PTHR12780">
    <property type="entry name" value="RNA POLYMERASE III DNA DIRECTED , 39KD SUBUNIT-RELATED"/>
    <property type="match status" value="1"/>
</dbReference>
<dbReference type="InterPro" id="IPR036390">
    <property type="entry name" value="WH_DNA-bd_sf"/>
</dbReference>
<reference evidence="6" key="1">
    <citation type="submission" date="2023-06" db="EMBL/GenBank/DDBJ databases">
        <title>Survivors Of The Sea: Transcriptome response of Skeletonema marinoi to long-term dormancy.</title>
        <authorList>
            <person name="Pinder M.I.M."/>
            <person name="Kourtchenko O."/>
            <person name="Robertson E.K."/>
            <person name="Larsson T."/>
            <person name="Maumus F."/>
            <person name="Osuna-Cruz C.M."/>
            <person name="Vancaester E."/>
            <person name="Stenow R."/>
            <person name="Vandepoele K."/>
            <person name="Ploug H."/>
            <person name="Bruchert V."/>
            <person name="Godhe A."/>
            <person name="Topel M."/>
        </authorList>
    </citation>
    <scope>NUCLEOTIDE SEQUENCE</scope>
    <source>
        <strain evidence="6">R05AC</strain>
    </source>
</reference>
<keyword evidence="4" id="KW-0804">Transcription</keyword>
<dbReference type="Pfam" id="PF05158">
    <property type="entry name" value="RNA_pol_Rpc34"/>
    <property type="match status" value="1"/>
</dbReference>
<dbReference type="InterPro" id="IPR016049">
    <property type="entry name" value="RNA_pol_Rpc34-like"/>
</dbReference>
<dbReference type="FunFam" id="1.10.10.10:FF:000116">
    <property type="entry name" value="DNA-directed RNA polymerase III subunit RPC6"/>
    <property type="match status" value="1"/>
</dbReference>
<gene>
    <name evidence="6" type="ORF">QTG54_006379</name>
</gene>
<dbReference type="InterPro" id="IPR036388">
    <property type="entry name" value="WH-like_DNA-bd_sf"/>
</dbReference>
<keyword evidence="7" id="KW-1185">Reference proteome</keyword>
<dbReference type="GO" id="GO:0006383">
    <property type="term" value="P:transcription by RNA polymerase III"/>
    <property type="evidence" value="ECO:0007669"/>
    <property type="project" value="InterPro"/>
</dbReference>
<evidence type="ECO:0000256" key="3">
    <source>
        <dbReference type="ARBA" id="ARBA00022478"/>
    </source>
</evidence>
<dbReference type="GO" id="GO:0005654">
    <property type="term" value="C:nucleoplasm"/>
    <property type="evidence" value="ECO:0007669"/>
    <property type="project" value="UniProtKB-ARBA"/>
</dbReference>
<name>A0AAD9DCZ8_9STRA</name>
<dbReference type="EMBL" id="JATAAI010000010">
    <property type="protein sequence ID" value="KAK1742782.1"/>
    <property type="molecule type" value="Genomic_DNA"/>
</dbReference>
<comment type="caution">
    <text evidence="6">The sequence shown here is derived from an EMBL/GenBank/DDBJ whole genome shotgun (WGS) entry which is preliminary data.</text>
</comment>
<dbReference type="GO" id="GO:0005737">
    <property type="term" value="C:cytoplasm"/>
    <property type="evidence" value="ECO:0007669"/>
    <property type="project" value="UniProtKB-ARBA"/>
</dbReference>
<evidence type="ECO:0000313" key="6">
    <source>
        <dbReference type="EMBL" id="KAK1742782.1"/>
    </source>
</evidence>
<dbReference type="InterPro" id="IPR007832">
    <property type="entry name" value="RNA_pol_Rpc34"/>
</dbReference>
<dbReference type="GO" id="GO:0005666">
    <property type="term" value="C:RNA polymerase III complex"/>
    <property type="evidence" value="ECO:0007669"/>
    <property type="project" value="InterPro"/>
</dbReference>
<evidence type="ECO:0000256" key="5">
    <source>
        <dbReference type="ARBA" id="ARBA00023242"/>
    </source>
</evidence>
<sequence length="318" mass="35707">MPPKRPPSIAIATAATKRRRGTAIKPIVSMAVSTSVGTSYQDDDGEDSNPLRKEFLQLLSAPQYKGRGVANSALKAHFGDKYTQLVPIINELTRASRLTMSKANGENEVYFSLLSAVEASKMQGLDAHSKLVYQVIESAGNKGIWTVDIRVQTNIPQATLTKIFKQLETRKLIKPIKAVTAKTKKLYMLYDLVPAKEITGGPWYTEGEFDHEFIAELRNFIIMCVRRMNRGKGVSIQQISDKMVQANVSRVQLSLEEVRQLVQTLLHDYVIEERGVTDDGMALFVPAKKITTMCEFGWWDVCVRTFILGGLDLRMMWC</sequence>
<dbReference type="AlphaFoldDB" id="A0AAD9DCZ8"/>
<evidence type="ECO:0000256" key="4">
    <source>
        <dbReference type="ARBA" id="ARBA00023163"/>
    </source>
</evidence>
<evidence type="ECO:0000313" key="7">
    <source>
        <dbReference type="Proteomes" id="UP001224775"/>
    </source>
</evidence>
<proteinExistence type="inferred from homology"/>
<dbReference type="Gene3D" id="1.10.10.10">
    <property type="entry name" value="Winged helix-like DNA-binding domain superfamily/Winged helix DNA-binding domain"/>
    <property type="match status" value="1"/>
</dbReference>
<keyword evidence="3 6" id="KW-0240">DNA-directed RNA polymerase</keyword>
<evidence type="ECO:0000256" key="2">
    <source>
        <dbReference type="ARBA" id="ARBA00011038"/>
    </source>
</evidence>